<dbReference type="RefSeq" id="WP_071509559.1">
    <property type="nucleotide sequence ID" value="NZ_CP060015.1"/>
</dbReference>
<accession>A0ABX3SM48</accession>
<reference evidence="1 2" key="1">
    <citation type="submission" date="2017-02" db="EMBL/GenBank/DDBJ databases">
        <title>The new phylogeny of genus Mycobacterium.</title>
        <authorList>
            <person name="Tortoli E."/>
            <person name="Trovato A."/>
            <person name="Cirillo D.M."/>
        </authorList>
    </citation>
    <scope>NUCLEOTIDE SEQUENCE [LARGE SCALE GENOMIC DNA]</scope>
    <source>
        <strain evidence="1 2">IP1130001</strain>
    </source>
</reference>
<comment type="caution">
    <text evidence="1">The sequence shown here is derived from an EMBL/GenBank/DDBJ whole genome shotgun (WGS) entry which is preliminary data.</text>
</comment>
<gene>
    <name evidence="1" type="ORF">BST29_24535</name>
</gene>
<dbReference type="EMBL" id="MVHV01000070">
    <property type="protein sequence ID" value="ORA76454.1"/>
    <property type="molecule type" value="Genomic_DNA"/>
</dbReference>
<protein>
    <recommendedName>
        <fullName evidence="3">PE-PGRS family protein</fullName>
    </recommendedName>
</protein>
<evidence type="ECO:0000313" key="2">
    <source>
        <dbReference type="Proteomes" id="UP000243140"/>
    </source>
</evidence>
<proteinExistence type="predicted"/>
<sequence length="377" mass="39043">MIALTPVVSSDVASDLQRSAASIQHRAVQLMADDIVNPIQAWTDLFQTTATNLQTVTQEWLALPFPVLQQFAANWAQYAYLDIATDQIGLKAAFDYFTGSGISNGFFPTLSLAFQDLSSGNVAGYLSLLLNAFYENPIFLIGYPMEAALQIPEQISTNFANAVNSLLEGGVVNIGIYALGGPSAVTTAFGNSLQASVDAANSGNLLGAATNLLSVPAETLNGFINGIGTGQVHPDYGLINPPPYESLFQLTYTDLAKDLAQAIVTPNAQNIVGGGSLAAGVDQLVNQFLNGWPSVQNAINQLINTIEGLFGGGAATAEAVNSSSVLAGLATGPAELAAHIPVDVAASLPGDVANIAGHLGVDLASVLPGMILSVLHF</sequence>
<evidence type="ECO:0000313" key="1">
    <source>
        <dbReference type="EMBL" id="ORA76454.1"/>
    </source>
</evidence>
<evidence type="ECO:0008006" key="3">
    <source>
        <dbReference type="Google" id="ProtNLM"/>
    </source>
</evidence>
<organism evidence="1 2">
    <name type="scientific">Mycobacterium malmoense</name>
    <dbReference type="NCBI Taxonomy" id="1780"/>
    <lineage>
        <taxon>Bacteria</taxon>
        <taxon>Bacillati</taxon>
        <taxon>Actinomycetota</taxon>
        <taxon>Actinomycetes</taxon>
        <taxon>Mycobacteriales</taxon>
        <taxon>Mycobacteriaceae</taxon>
        <taxon>Mycobacterium</taxon>
    </lineage>
</organism>
<keyword evidence="2" id="KW-1185">Reference proteome</keyword>
<dbReference type="Proteomes" id="UP000243140">
    <property type="component" value="Unassembled WGS sequence"/>
</dbReference>
<name>A0ABX3SM48_MYCMA</name>